<sequence>MVPGAGVDGISGVDAGRAAALAKVLPGADVHELPGVELPSGGAGATVPVVLPVTVPTMVTGMAGGKVGGRLVAAIGAARPDIAVMVPIAPIGLVALIATVGLAETLLLVAVTLPTDGESSTAVGAQFTLVPGSVGSCASGGEAKVVAGAPGMVAAEKRLVNGLGPASGDDTIAPGVVGMAMAVVPIVETCARQLLPLSRRAAVAQMSVRIQNPRRSMIVIGRTHWGRKIQFTFERGD</sequence>
<evidence type="ECO:0000313" key="1">
    <source>
        <dbReference type="EMBL" id="RXT37786.1"/>
    </source>
</evidence>
<proteinExistence type="predicted"/>
<name>A0A4Q1USK4_9BRAD</name>
<dbReference type="AlphaFoldDB" id="A0A4Q1USK4"/>
<dbReference type="Proteomes" id="UP000290819">
    <property type="component" value="Unassembled WGS sequence"/>
</dbReference>
<organism evidence="1 2">
    <name type="scientific">Bradyrhizobium betae</name>
    <dbReference type="NCBI Taxonomy" id="244734"/>
    <lineage>
        <taxon>Bacteria</taxon>
        <taxon>Pseudomonadati</taxon>
        <taxon>Pseudomonadota</taxon>
        <taxon>Alphaproteobacteria</taxon>
        <taxon>Hyphomicrobiales</taxon>
        <taxon>Nitrobacteraceae</taxon>
        <taxon>Bradyrhizobium</taxon>
    </lineage>
</organism>
<gene>
    <name evidence="1" type="ORF">B5V03_31525</name>
</gene>
<evidence type="ECO:0000313" key="2">
    <source>
        <dbReference type="Proteomes" id="UP000290819"/>
    </source>
</evidence>
<comment type="caution">
    <text evidence="1">The sequence shown here is derived from an EMBL/GenBank/DDBJ whole genome shotgun (WGS) entry which is preliminary data.</text>
</comment>
<protein>
    <submittedName>
        <fullName evidence="1">Uncharacterized protein</fullName>
    </submittedName>
</protein>
<keyword evidence="2" id="KW-1185">Reference proteome</keyword>
<dbReference type="EMBL" id="MZXW01000047">
    <property type="protein sequence ID" value="RXT37786.1"/>
    <property type="molecule type" value="Genomic_DNA"/>
</dbReference>
<accession>A0A4Q1USK4</accession>
<reference evidence="1 2" key="1">
    <citation type="submission" date="2017-03" db="EMBL/GenBank/DDBJ databases">
        <authorList>
            <person name="Safronova V.I."/>
            <person name="Sazanova A.L."/>
            <person name="Chirak E.R."/>
        </authorList>
    </citation>
    <scope>NUCLEOTIDE SEQUENCE [LARGE SCALE GENOMIC DNA]</scope>
    <source>
        <strain evidence="1 2">Opo-243</strain>
    </source>
</reference>